<sequence>MSKHHEFRDFVLNHEFDQFAKDEEGRAIFRLWQDEYEALQSAMASAGGGLSSIAQKKLEQMGATVHGVLVKNEAGAWAAVSDLGRVTWLESDKGEDPPAEHTSDYSCPDCGAKMTQANPADPYCDALYCNECGFNEPADSEDGADIDGGTKPVPERDIDPLFEGPDVPIGDALGAMEEERRLNDEHLKDDPKPPETEPKSDPLPCPFCGSSDVGGAGGTVGCYRCPAEIAVQNANTAYAVELWNNRAQSAKGAEVASGGEVEALRGQLESAEAMVAVQSDVLENIAVALKDAGNLSKEMYELITKGIGADPDPFILRKQAEAVEAIKPTSEMKAEMLGSFKFTEEMTCSACYFDEPDNDCEVCGGDVTYAQDFQIPWTSQKQIIGTAAAHVAQRLRQQADEADRAGRDQ</sequence>
<dbReference type="AlphaFoldDB" id="A0A0J7J9Y6"/>
<organism evidence="2 3">
    <name type="scientific">Marinobacter subterrani</name>
    <dbReference type="NCBI Taxonomy" id="1658765"/>
    <lineage>
        <taxon>Bacteria</taxon>
        <taxon>Pseudomonadati</taxon>
        <taxon>Pseudomonadota</taxon>
        <taxon>Gammaproteobacteria</taxon>
        <taxon>Pseudomonadales</taxon>
        <taxon>Marinobacteraceae</taxon>
        <taxon>Marinobacter</taxon>
    </lineage>
</organism>
<name>A0A0J7J9Y6_9GAMM</name>
<gene>
    <name evidence="2" type="ORF">Msub_11459</name>
</gene>
<dbReference type="RefSeq" id="WP_048495385.1">
    <property type="nucleotide sequence ID" value="NZ_LFBU01000001.1"/>
</dbReference>
<dbReference type="EMBL" id="LFBU01000001">
    <property type="protein sequence ID" value="KMQ75258.1"/>
    <property type="molecule type" value="Genomic_DNA"/>
</dbReference>
<dbReference type="OrthoDB" id="6631093at2"/>
<accession>A0A0J7J9Y6</accession>
<proteinExistence type="predicted"/>
<evidence type="ECO:0000256" key="1">
    <source>
        <dbReference type="SAM" id="MobiDB-lite"/>
    </source>
</evidence>
<evidence type="ECO:0000313" key="2">
    <source>
        <dbReference type="EMBL" id="KMQ75258.1"/>
    </source>
</evidence>
<feature type="region of interest" description="Disordered" evidence="1">
    <location>
        <begin position="184"/>
        <end position="204"/>
    </location>
</feature>
<evidence type="ECO:0000313" key="3">
    <source>
        <dbReference type="Proteomes" id="UP000036102"/>
    </source>
</evidence>
<protein>
    <submittedName>
        <fullName evidence="2">Uncharacterized protein</fullName>
    </submittedName>
</protein>
<feature type="region of interest" description="Disordered" evidence="1">
    <location>
        <begin position="139"/>
        <end position="170"/>
    </location>
</feature>
<dbReference type="PATRIC" id="fig|1658765.3.peg.1453"/>
<keyword evidence="3" id="KW-1185">Reference proteome</keyword>
<dbReference type="Proteomes" id="UP000036102">
    <property type="component" value="Unassembled WGS sequence"/>
</dbReference>
<dbReference type="STRING" id="1658765.Msub_11459"/>
<reference evidence="2 3" key="1">
    <citation type="submission" date="2015-06" db="EMBL/GenBank/DDBJ databases">
        <title>Marinobacter subterrani, a genetically tractable neutrophilic iron-oxidizing strain isolated from the Soudan Iron Mine.</title>
        <authorList>
            <person name="Bonis B.M."/>
            <person name="Gralnick J.A."/>
        </authorList>
    </citation>
    <scope>NUCLEOTIDE SEQUENCE [LARGE SCALE GENOMIC DNA]</scope>
    <source>
        <strain evidence="2 3">JG233</strain>
    </source>
</reference>
<feature type="compositionally biased region" description="Basic and acidic residues" evidence="1">
    <location>
        <begin position="184"/>
        <end position="200"/>
    </location>
</feature>
<comment type="caution">
    <text evidence="2">The sequence shown here is derived from an EMBL/GenBank/DDBJ whole genome shotgun (WGS) entry which is preliminary data.</text>
</comment>